<dbReference type="EMBL" id="BLXT01004061">
    <property type="protein sequence ID" value="GFO09197.1"/>
    <property type="molecule type" value="Genomic_DNA"/>
</dbReference>
<feature type="compositionally biased region" description="Low complexity" evidence="1">
    <location>
        <begin position="66"/>
        <end position="80"/>
    </location>
</feature>
<gene>
    <name evidence="2" type="ORF">PoB_003570200</name>
</gene>
<accession>A0AAV4AQI4</accession>
<dbReference type="AlphaFoldDB" id="A0AAV4AQI4"/>
<protein>
    <submittedName>
        <fullName evidence="2">Uncharacterized protein</fullName>
    </submittedName>
</protein>
<evidence type="ECO:0000313" key="3">
    <source>
        <dbReference type="Proteomes" id="UP000735302"/>
    </source>
</evidence>
<organism evidence="2 3">
    <name type="scientific">Plakobranchus ocellatus</name>
    <dbReference type="NCBI Taxonomy" id="259542"/>
    <lineage>
        <taxon>Eukaryota</taxon>
        <taxon>Metazoa</taxon>
        <taxon>Spiralia</taxon>
        <taxon>Lophotrochozoa</taxon>
        <taxon>Mollusca</taxon>
        <taxon>Gastropoda</taxon>
        <taxon>Heterobranchia</taxon>
        <taxon>Euthyneura</taxon>
        <taxon>Panpulmonata</taxon>
        <taxon>Sacoglossa</taxon>
        <taxon>Placobranchoidea</taxon>
        <taxon>Plakobranchidae</taxon>
        <taxon>Plakobranchus</taxon>
    </lineage>
</organism>
<reference evidence="2 3" key="1">
    <citation type="journal article" date="2021" name="Elife">
        <title>Chloroplast acquisition without the gene transfer in kleptoplastic sea slugs, Plakobranchus ocellatus.</title>
        <authorList>
            <person name="Maeda T."/>
            <person name="Takahashi S."/>
            <person name="Yoshida T."/>
            <person name="Shimamura S."/>
            <person name="Takaki Y."/>
            <person name="Nagai Y."/>
            <person name="Toyoda A."/>
            <person name="Suzuki Y."/>
            <person name="Arimoto A."/>
            <person name="Ishii H."/>
            <person name="Satoh N."/>
            <person name="Nishiyama T."/>
            <person name="Hasebe M."/>
            <person name="Maruyama T."/>
            <person name="Minagawa J."/>
            <person name="Obokata J."/>
            <person name="Shigenobu S."/>
        </authorList>
    </citation>
    <scope>NUCLEOTIDE SEQUENCE [LARGE SCALE GENOMIC DNA]</scope>
</reference>
<evidence type="ECO:0000313" key="2">
    <source>
        <dbReference type="EMBL" id="GFO09197.1"/>
    </source>
</evidence>
<proteinExistence type="predicted"/>
<sequence>MAGIVGKDARQETDSDLEMARGVGTHAVGIGLKEGESSADGSDGTDGMKRLGDGNIVSREPSLRFSSDLSVSVTSSSTSLPVEGLKA</sequence>
<comment type="caution">
    <text evidence="2">The sequence shown here is derived from an EMBL/GenBank/DDBJ whole genome shotgun (WGS) entry which is preliminary data.</text>
</comment>
<keyword evidence="3" id="KW-1185">Reference proteome</keyword>
<dbReference type="Proteomes" id="UP000735302">
    <property type="component" value="Unassembled WGS sequence"/>
</dbReference>
<evidence type="ECO:0000256" key="1">
    <source>
        <dbReference type="SAM" id="MobiDB-lite"/>
    </source>
</evidence>
<feature type="region of interest" description="Disordered" evidence="1">
    <location>
        <begin position="1"/>
        <end position="87"/>
    </location>
</feature>
<name>A0AAV4AQI4_9GAST</name>